<name>C9KQQ1_9FIRM</name>
<comment type="caution">
    <text evidence="1">The sequence shown here is derived from an EMBL/GenBank/DDBJ whole genome shotgun (WGS) entry which is preliminary data.</text>
</comment>
<gene>
    <name evidence="1" type="ORF">MITSMUL_05570</name>
</gene>
<accession>C9KQQ1</accession>
<sequence>MKVNKKTRGCKDNEQLLLCLQDADGMPIGPFCLCKIRTVAL</sequence>
<protein>
    <submittedName>
        <fullName evidence="1">Uncharacterized protein</fullName>
    </submittedName>
</protein>
<evidence type="ECO:0000313" key="1">
    <source>
        <dbReference type="EMBL" id="EEX67827.1"/>
    </source>
</evidence>
<dbReference type="HOGENOM" id="CLU_3272865_0_0_9"/>
<dbReference type="Proteomes" id="UP000003671">
    <property type="component" value="Unassembled WGS sequence"/>
</dbReference>
<organism evidence="1 2">
    <name type="scientific">Mitsuokella multacida DSM 20544</name>
    <dbReference type="NCBI Taxonomy" id="500635"/>
    <lineage>
        <taxon>Bacteria</taxon>
        <taxon>Bacillati</taxon>
        <taxon>Bacillota</taxon>
        <taxon>Negativicutes</taxon>
        <taxon>Selenomonadales</taxon>
        <taxon>Selenomonadaceae</taxon>
        <taxon>Mitsuokella</taxon>
    </lineage>
</organism>
<evidence type="ECO:0000313" key="2">
    <source>
        <dbReference type="Proteomes" id="UP000003671"/>
    </source>
</evidence>
<dbReference type="EMBL" id="ABWK02000025">
    <property type="protein sequence ID" value="EEX67827.1"/>
    <property type="molecule type" value="Genomic_DNA"/>
</dbReference>
<reference evidence="1" key="1">
    <citation type="submission" date="2009-09" db="EMBL/GenBank/DDBJ databases">
        <authorList>
            <person name="Weinstock G."/>
            <person name="Sodergren E."/>
            <person name="Clifton S."/>
            <person name="Fulton L."/>
            <person name="Fulton B."/>
            <person name="Courtney L."/>
            <person name="Fronick C."/>
            <person name="Harrison M."/>
            <person name="Strong C."/>
            <person name="Farmer C."/>
            <person name="Delahaunty K."/>
            <person name="Markovic C."/>
            <person name="Hall O."/>
            <person name="Minx P."/>
            <person name="Tomlinson C."/>
            <person name="Mitreva M."/>
            <person name="Nelson J."/>
            <person name="Hou S."/>
            <person name="Wollam A."/>
            <person name="Pepin K.H."/>
            <person name="Johnson M."/>
            <person name="Bhonagiri V."/>
            <person name="Nash W.E."/>
            <person name="Warren W."/>
            <person name="Chinwalla A."/>
            <person name="Mardis E.R."/>
            <person name="Wilson R.K."/>
        </authorList>
    </citation>
    <scope>NUCLEOTIDE SEQUENCE [LARGE SCALE GENOMIC DNA]</scope>
    <source>
        <strain evidence="1">DSM 20544</strain>
    </source>
</reference>
<keyword evidence="2" id="KW-1185">Reference proteome</keyword>
<proteinExistence type="predicted"/>
<dbReference type="AlphaFoldDB" id="C9KQQ1"/>